<sequence>MTLIVIGLLIWVAAHLFNRVTGRPKIEPSSGKPYAVVSIIVLASVVLMVIGYRSANGAVYWDRGNGLVWLNNLLMVAAFYCYAASAAKGVKIWLGRQIRHPQLTGFGLWAVAHLLVNGDTPSFILFGGLLAWAIVHARILSATEGPWVRLPAAPRKKEIVALVITVIVTCVVMGIHYALGAQPWG</sequence>
<evidence type="ECO:0000313" key="5">
    <source>
        <dbReference type="EMBL" id="AKS45040.1"/>
    </source>
</evidence>
<dbReference type="InterPro" id="IPR009915">
    <property type="entry name" value="NnrU_dom"/>
</dbReference>
<keyword evidence="4" id="KW-0472">Membrane</keyword>
<dbReference type="OrthoDB" id="5293641at2"/>
<evidence type="ECO:0000256" key="3">
    <source>
        <dbReference type="ARBA" id="ARBA00022989"/>
    </source>
</evidence>
<evidence type="ECO:0000256" key="1">
    <source>
        <dbReference type="ARBA" id="ARBA00004141"/>
    </source>
</evidence>
<evidence type="ECO:0000256" key="2">
    <source>
        <dbReference type="ARBA" id="ARBA00022692"/>
    </source>
</evidence>
<keyword evidence="3" id="KW-1133">Transmembrane helix</keyword>
<dbReference type="AlphaFoldDB" id="A0A0K0Y277"/>
<protein>
    <submittedName>
        <fullName evidence="5">NnrU protein</fullName>
    </submittedName>
</protein>
<dbReference type="KEGG" id="otm:OSB_04770"/>
<evidence type="ECO:0000313" key="6">
    <source>
        <dbReference type="Proteomes" id="UP000067444"/>
    </source>
</evidence>
<dbReference type="GO" id="GO:0016020">
    <property type="term" value="C:membrane"/>
    <property type="evidence" value="ECO:0007669"/>
    <property type="project" value="UniProtKB-SubCell"/>
</dbReference>
<name>A0A0K0Y277_9RHOB</name>
<reference evidence="5 6" key="1">
    <citation type="journal article" date="2015" name="Genome Announc.">
        <title>Closed Genome Sequence of Octadecabacter temperatus SB1, the First Mesophilic Species of the Genus Octadecabacter.</title>
        <authorList>
            <person name="Voget S."/>
            <person name="Billerbeck S."/>
            <person name="Simon M."/>
            <person name="Daniel R."/>
        </authorList>
    </citation>
    <scope>NUCLEOTIDE SEQUENCE [LARGE SCALE GENOMIC DNA]</scope>
    <source>
        <strain evidence="5 6">SB1</strain>
    </source>
</reference>
<dbReference type="Pfam" id="PF07298">
    <property type="entry name" value="NnrU"/>
    <property type="match status" value="1"/>
</dbReference>
<dbReference type="STRING" id="1458307.OSB_04770"/>
<proteinExistence type="predicted"/>
<dbReference type="PATRIC" id="fig|1458307.3.peg.479"/>
<gene>
    <name evidence="5" type="ORF">OSB_04770</name>
</gene>
<comment type="subcellular location">
    <subcellularLocation>
        <location evidence="1">Membrane</location>
        <topology evidence="1">Multi-pass membrane protein</topology>
    </subcellularLocation>
</comment>
<dbReference type="RefSeq" id="WP_049833468.1">
    <property type="nucleotide sequence ID" value="NZ_CP012160.1"/>
</dbReference>
<dbReference type="EMBL" id="CP012160">
    <property type="protein sequence ID" value="AKS45040.1"/>
    <property type="molecule type" value="Genomic_DNA"/>
</dbReference>
<dbReference type="Proteomes" id="UP000067444">
    <property type="component" value="Chromosome"/>
</dbReference>
<accession>A0A0K0Y277</accession>
<evidence type="ECO:0000256" key="4">
    <source>
        <dbReference type="ARBA" id="ARBA00023136"/>
    </source>
</evidence>
<keyword evidence="6" id="KW-1185">Reference proteome</keyword>
<organism evidence="5 6">
    <name type="scientific">Octadecabacter temperatus</name>
    <dbReference type="NCBI Taxonomy" id="1458307"/>
    <lineage>
        <taxon>Bacteria</taxon>
        <taxon>Pseudomonadati</taxon>
        <taxon>Pseudomonadota</taxon>
        <taxon>Alphaproteobacteria</taxon>
        <taxon>Rhodobacterales</taxon>
        <taxon>Roseobacteraceae</taxon>
        <taxon>Octadecabacter</taxon>
    </lineage>
</organism>
<keyword evidence="2" id="KW-0812">Transmembrane</keyword>